<dbReference type="Proteomes" id="UP000008141">
    <property type="component" value="Unassembled WGS sequence"/>
</dbReference>
<feature type="domain" description="FBA" evidence="1">
    <location>
        <begin position="31"/>
        <end position="236"/>
    </location>
</feature>
<dbReference type="KEGG" id="cvr:CHLNCDRAFT_142810"/>
<evidence type="ECO:0000313" key="3">
    <source>
        <dbReference type="Proteomes" id="UP000008141"/>
    </source>
</evidence>
<organism evidence="3">
    <name type="scientific">Chlorella variabilis</name>
    <name type="common">Green alga</name>
    <dbReference type="NCBI Taxonomy" id="554065"/>
    <lineage>
        <taxon>Eukaryota</taxon>
        <taxon>Viridiplantae</taxon>
        <taxon>Chlorophyta</taxon>
        <taxon>core chlorophytes</taxon>
        <taxon>Trebouxiophyceae</taxon>
        <taxon>Chlorellales</taxon>
        <taxon>Chlorellaceae</taxon>
        <taxon>Chlorella clade</taxon>
        <taxon>Chlorella</taxon>
    </lineage>
</organism>
<evidence type="ECO:0000259" key="1">
    <source>
        <dbReference type="PROSITE" id="PS51114"/>
    </source>
</evidence>
<proteinExistence type="predicted"/>
<dbReference type="Gene3D" id="2.60.120.260">
    <property type="entry name" value="Galactose-binding domain-like"/>
    <property type="match status" value="1"/>
</dbReference>
<dbReference type="AlphaFoldDB" id="E1Z8T2"/>
<keyword evidence="3" id="KW-1185">Reference proteome</keyword>
<dbReference type="PROSITE" id="PS51114">
    <property type="entry name" value="FBA"/>
    <property type="match status" value="1"/>
</dbReference>
<sequence>MRADSGGIPPLRLPKLYCELYNTNLLLNPWLSLEEQLAARRSDGGDVPGRGKVPWLALGGGHHWAWGEPAAEGLTTGGGPSWRPAGAVASSYGWAHSWPTLMQEIDLVAELERRGVTRAAACAFLDRGPGLALEVYTAARFDCGGEYEVGLALDGRSDPVPVDVLAQVYWMAGCAAVSTTRQMAAEPQRWRRQVLRLEAYQAGVRRAVVLLRARGQLFWSGHYGAKLSAPALRFVAPP</sequence>
<dbReference type="InterPro" id="IPR007397">
    <property type="entry name" value="F-box-assoc_dom"/>
</dbReference>
<dbReference type="RefSeq" id="XP_005849763.1">
    <property type="nucleotide sequence ID" value="XM_005849701.1"/>
</dbReference>
<accession>E1Z8T2</accession>
<dbReference type="STRING" id="554065.E1Z8T2"/>
<reference evidence="2 3" key="1">
    <citation type="journal article" date="2010" name="Plant Cell">
        <title>The Chlorella variabilis NC64A genome reveals adaptation to photosymbiosis, coevolution with viruses, and cryptic sex.</title>
        <authorList>
            <person name="Blanc G."/>
            <person name="Duncan G."/>
            <person name="Agarkova I."/>
            <person name="Borodovsky M."/>
            <person name="Gurnon J."/>
            <person name="Kuo A."/>
            <person name="Lindquist E."/>
            <person name="Lucas S."/>
            <person name="Pangilinan J."/>
            <person name="Polle J."/>
            <person name="Salamov A."/>
            <person name="Terry A."/>
            <person name="Yamada T."/>
            <person name="Dunigan D.D."/>
            <person name="Grigoriev I.V."/>
            <person name="Claverie J.M."/>
            <person name="Van Etten J.L."/>
        </authorList>
    </citation>
    <scope>NUCLEOTIDE SEQUENCE [LARGE SCALE GENOMIC DNA]</scope>
    <source>
        <strain evidence="2 3">NC64A</strain>
    </source>
</reference>
<dbReference type="OrthoDB" id="513506at2759"/>
<protein>
    <recommendedName>
        <fullName evidence="1">FBA domain-containing protein</fullName>
    </recommendedName>
</protein>
<dbReference type="eggNOG" id="ENOG502R77E">
    <property type="taxonomic scope" value="Eukaryota"/>
</dbReference>
<gene>
    <name evidence="2" type="ORF">CHLNCDRAFT_142810</name>
</gene>
<dbReference type="EMBL" id="GL433839">
    <property type="protein sequence ID" value="EFN57661.1"/>
    <property type="molecule type" value="Genomic_DNA"/>
</dbReference>
<dbReference type="GeneID" id="17357231"/>
<name>E1Z8T2_CHLVA</name>
<dbReference type="InParanoid" id="E1Z8T2"/>
<evidence type="ECO:0000313" key="2">
    <source>
        <dbReference type="EMBL" id="EFN57661.1"/>
    </source>
</evidence>